<dbReference type="InterPro" id="IPR012373">
    <property type="entry name" value="Ferrdict_sens_TM"/>
</dbReference>
<keyword evidence="5" id="KW-1185">Reference proteome</keyword>
<dbReference type="Proteomes" id="UP000238954">
    <property type="component" value="Chromosome"/>
</dbReference>
<dbReference type="OrthoDB" id="9798846at2"/>
<dbReference type="PANTHER" id="PTHR30273">
    <property type="entry name" value="PERIPLASMIC SIGNAL SENSOR AND SIGMA FACTOR ACTIVATOR FECR-RELATED"/>
    <property type="match status" value="1"/>
</dbReference>
<evidence type="ECO:0000259" key="2">
    <source>
        <dbReference type="Pfam" id="PF04773"/>
    </source>
</evidence>
<evidence type="ECO:0000313" key="4">
    <source>
        <dbReference type="EMBL" id="PQM26619.1"/>
    </source>
</evidence>
<dbReference type="RefSeq" id="WP_105999992.1">
    <property type="nucleotide sequence ID" value="NZ_CM009578.1"/>
</dbReference>
<evidence type="ECO:0000256" key="1">
    <source>
        <dbReference type="SAM" id="Phobius"/>
    </source>
</evidence>
<keyword evidence="1" id="KW-1133">Transmembrane helix</keyword>
<evidence type="ECO:0000313" key="5">
    <source>
        <dbReference type="Proteomes" id="UP000238954"/>
    </source>
</evidence>
<accession>A0A2S8B2X7</accession>
<dbReference type="PANTHER" id="PTHR30273:SF2">
    <property type="entry name" value="PROTEIN FECR"/>
    <property type="match status" value="1"/>
</dbReference>
<dbReference type="InterPro" id="IPR006860">
    <property type="entry name" value="FecR"/>
</dbReference>
<proteinExistence type="predicted"/>
<dbReference type="GO" id="GO:0016989">
    <property type="term" value="F:sigma factor antagonist activity"/>
    <property type="evidence" value="ECO:0007669"/>
    <property type="project" value="TreeGrafter"/>
</dbReference>
<dbReference type="EMBL" id="PHFW01000003">
    <property type="protein sequence ID" value="PQM26619.1"/>
    <property type="molecule type" value="Genomic_DNA"/>
</dbReference>
<dbReference type="AlphaFoldDB" id="A0A2S8B2X7"/>
<protein>
    <submittedName>
        <fullName evidence="4">Iron dicitrate transport regulator FecR</fullName>
    </submittedName>
</protein>
<dbReference type="PIRSF" id="PIRSF018266">
    <property type="entry name" value="FecR"/>
    <property type="match status" value="1"/>
</dbReference>
<reference evidence="5" key="1">
    <citation type="submission" date="2017-11" db="EMBL/GenBank/DDBJ databases">
        <title>The complete genome sequence of Sphingopyxis pomeranensis sp. nov. strain WS5A3p.</title>
        <authorList>
            <person name="Kaminski M.A."/>
        </authorList>
    </citation>
    <scope>NUCLEOTIDE SEQUENCE [LARGE SCALE GENOMIC DNA]</scope>
    <source>
        <strain evidence="5">WS5A3p</strain>
    </source>
</reference>
<keyword evidence="1" id="KW-0472">Membrane</keyword>
<gene>
    <name evidence="4" type="ORF">CVO77_16550</name>
</gene>
<comment type="caution">
    <text evidence="4">The sequence shown here is derived from an EMBL/GenBank/DDBJ whole genome shotgun (WGS) entry which is preliminary data.</text>
</comment>
<name>A0A2S8B2X7_9SPHN</name>
<feature type="domain" description="FecR protein" evidence="2">
    <location>
        <begin position="122"/>
        <end position="212"/>
    </location>
</feature>
<dbReference type="Gene3D" id="2.60.120.1440">
    <property type="match status" value="1"/>
</dbReference>
<keyword evidence="1" id="KW-0812">Transmembrane</keyword>
<organism evidence="4 5">
    <name type="scientific">Sphingopyxis lindanitolerans</name>
    <dbReference type="NCBI Taxonomy" id="2054227"/>
    <lineage>
        <taxon>Bacteria</taxon>
        <taxon>Pseudomonadati</taxon>
        <taxon>Pseudomonadota</taxon>
        <taxon>Alphaproteobacteria</taxon>
        <taxon>Sphingomonadales</taxon>
        <taxon>Sphingomonadaceae</taxon>
        <taxon>Sphingopyxis</taxon>
    </lineage>
</organism>
<dbReference type="Pfam" id="PF04773">
    <property type="entry name" value="FecR"/>
    <property type="match status" value="1"/>
</dbReference>
<feature type="transmembrane region" description="Helical" evidence="1">
    <location>
        <begin position="95"/>
        <end position="115"/>
    </location>
</feature>
<evidence type="ECO:0000259" key="3">
    <source>
        <dbReference type="Pfam" id="PF16220"/>
    </source>
</evidence>
<dbReference type="InterPro" id="IPR032623">
    <property type="entry name" value="FecR_N"/>
</dbReference>
<sequence>MKAVQDDIQPDRHEEAALWCMNLAEGQLPPGEREAFDHWLEDDRNAAAFQAVVRTWKTADSAARLPEAIAMRSAALESYRTVNRRRWTRRLGARSYWAGGIAAALLLAVTSLFMLGDSTRPYQTEVGERRVALLDDQSRLSLDADSLVEVDMSDKQRELTLVRGRAKFDVAKDPLRPFTVVAGDKMVVATGTSFSVEMIGGEVRVLLYHGRVSVLDRTAPAPAGKELQLKPGQEMVAPVGAGAPPTLVSFDPERSSSWESGQLSFGDEPLALAAARMNRYSNRKLALGDAKVGRVRVNGVFTAGDTAAFVEGVTRMNAVRAEYTPGKITLKSLPEKK</sequence>
<dbReference type="Pfam" id="PF16220">
    <property type="entry name" value="DUF4880"/>
    <property type="match status" value="1"/>
</dbReference>
<feature type="domain" description="FecR N-terminal" evidence="3">
    <location>
        <begin position="14"/>
        <end position="54"/>
    </location>
</feature>